<dbReference type="GO" id="GO:0007165">
    <property type="term" value="P:signal transduction"/>
    <property type="evidence" value="ECO:0007669"/>
    <property type="project" value="InterPro"/>
</dbReference>
<reference evidence="2" key="1">
    <citation type="submission" date="2016-08" db="EMBL/GenBank/DDBJ databases">
        <authorList>
            <person name="Seilhamer J.J."/>
        </authorList>
    </citation>
    <scope>NUCLEOTIDE SEQUENCE</scope>
    <source>
        <strain evidence="2">86-1</strain>
    </source>
</reference>
<dbReference type="Gene3D" id="3.40.50.10140">
    <property type="entry name" value="Toll/interleukin-1 receptor homology (TIR) domain"/>
    <property type="match status" value="1"/>
</dbReference>
<dbReference type="EMBL" id="FMJC01000002">
    <property type="protein sequence ID" value="SCM73573.1"/>
    <property type="molecule type" value="Genomic_DNA"/>
</dbReference>
<accession>A0A212L7M1</accession>
<dbReference type="RefSeq" id="WP_179980751.1">
    <property type="nucleotide sequence ID" value="NZ_LT608333.1"/>
</dbReference>
<gene>
    <name evidence="2" type="ORF">KL86DES1_21388</name>
</gene>
<feature type="domain" description="TIR" evidence="1">
    <location>
        <begin position="1"/>
        <end position="129"/>
    </location>
</feature>
<sequence>MLVKAFLSHHSADKDIVRPIADNLTRLQCYFDEQSFESGVTFDESIQAGLSDSLIFVLIIGKETLGREYVKKEISLAKELYQKSLLRTVLTFIISDDVDLTQIPTWMKKIKYEISTDVSYITRSIQSKIDSISTSANSAIIGRDADSSDFEALTLDKNKKNNVYFFSGLSGIGRKTFSKHILKTKLSLPIALIVDIKPGDGPLEVAFNIRDKYDIESKEDEKLLYIAMCSKNMDEKNDFLIAVIKSAVSRREAIILDDQGGLFKIDGTTNEDIIKVLNKVSLEKNLPVFVVTKRTPSIDLRFKHLHLRALTQIASKILLTQLTQKAESSAEDLDTIVNVCNGYPPSIQYSAELIERYGVDKALIEKIKKSSFSIFADYLNDLQITDEAKQLLVLLIRYSPLSIAMISEYMRSEAGKVFDIVSNLIDNSILEVVHGNFYEISKPIEYNVTKLLEGEINTLDHARMAAVLQGVLERCGNQIKLRLLFERLLTRSKLFSNVKYNKADMFSFTSDILRMAQDEYNDKEYKKAIEYSEIVINEDANSSEAFEIIIKSHIHDDNFKTAEEYIERYKKFGRPQSIHFLEGFLSRYDNKIDLAIKSYNFALENGYRGASIHRELAQCYILLPNDNLALKHAQIAYEMNDNNIFILDIYANALSRTGQQDAARGVIEKMLKIQESDFTLLRASVFEFARSNYSAAYSFVMRAVKIAQKPTFELCFQAAMCCLEHQDDISGARDIYKQITEKFKNKRPDVQSALLMRIYIAEKNSEAAKLIYNKIKNSSTLTVVNVIRNLSSRNLLPL</sequence>
<dbReference type="InterPro" id="IPR035897">
    <property type="entry name" value="Toll_tir_struct_dom_sf"/>
</dbReference>
<proteinExistence type="predicted"/>
<organism evidence="2">
    <name type="scientific">uncultured Desulfovibrio sp</name>
    <dbReference type="NCBI Taxonomy" id="167968"/>
    <lineage>
        <taxon>Bacteria</taxon>
        <taxon>Pseudomonadati</taxon>
        <taxon>Thermodesulfobacteriota</taxon>
        <taxon>Desulfovibrionia</taxon>
        <taxon>Desulfovibrionales</taxon>
        <taxon>Desulfovibrionaceae</taxon>
        <taxon>Desulfovibrio</taxon>
        <taxon>environmental samples</taxon>
    </lineage>
</organism>
<dbReference type="InterPro" id="IPR027417">
    <property type="entry name" value="P-loop_NTPase"/>
</dbReference>
<evidence type="ECO:0000313" key="2">
    <source>
        <dbReference type="EMBL" id="SCM73573.1"/>
    </source>
</evidence>
<dbReference type="InterPro" id="IPR011990">
    <property type="entry name" value="TPR-like_helical_dom_sf"/>
</dbReference>
<dbReference type="Gene3D" id="1.25.40.10">
    <property type="entry name" value="Tetratricopeptide repeat domain"/>
    <property type="match status" value="1"/>
</dbReference>
<protein>
    <recommendedName>
        <fullName evidence="1">TIR domain-containing protein</fullName>
    </recommendedName>
</protein>
<dbReference type="SUPFAM" id="SSF48452">
    <property type="entry name" value="TPR-like"/>
    <property type="match status" value="1"/>
</dbReference>
<evidence type="ECO:0000259" key="1">
    <source>
        <dbReference type="PROSITE" id="PS50104"/>
    </source>
</evidence>
<dbReference type="SUPFAM" id="SSF52540">
    <property type="entry name" value="P-loop containing nucleoside triphosphate hydrolases"/>
    <property type="match status" value="1"/>
</dbReference>
<dbReference type="Pfam" id="PF13676">
    <property type="entry name" value="TIR_2"/>
    <property type="match status" value="1"/>
</dbReference>
<dbReference type="PROSITE" id="PS50104">
    <property type="entry name" value="TIR"/>
    <property type="match status" value="1"/>
</dbReference>
<name>A0A212L7M1_9BACT</name>
<dbReference type="SUPFAM" id="SSF52200">
    <property type="entry name" value="Toll/Interleukin receptor TIR domain"/>
    <property type="match status" value="1"/>
</dbReference>
<dbReference type="InterPro" id="IPR000157">
    <property type="entry name" value="TIR_dom"/>
</dbReference>
<dbReference type="AlphaFoldDB" id="A0A212L7M1"/>